<gene>
    <name evidence="3" type="ORF">DILT_LOCUS14035</name>
</gene>
<reference evidence="3 4" key="1">
    <citation type="submission" date="2018-11" db="EMBL/GenBank/DDBJ databases">
        <authorList>
            <consortium name="Pathogen Informatics"/>
        </authorList>
    </citation>
    <scope>NUCLEOTIDE SEQUENCE [LARGE SCALE GENOMIC DNA]</scope>
</reference>
<dbReference type="EMBL" id="UYRU01072513">
    <property type="protein sequence ID" value="VDN22348.1"/>
    <property type="molecule type" value="Genomic_DNA"/>
</dbReference>
<dbReference type="Gene3D" id="3.30.1470.10">
    <property type="entry name" value="Photosystem I PsaD, reaction center subunit II"/>
    <property type="match status" value="1"/>
</dbReference>
<dbReference type="PROSITE" id="PS50020">
    <property type="entry name" value="WW_DOMAIN_2"/>
    <property type="match status" value="1"/>
</dbReference>
<keyword evidence="4" id="KW-1185">Reference proteome</keyword>
<dbReference type="SUPFAM" id="SSF51045">
    <property type="entry name" value="WW domain"/>
    <property type="match status" value="1"/>
</dbReference>
<sequence length="181" mass="19712">MTENSGQIILEETSDEDFIPTADELEACAKMLGIDLEKEPYLTKLVHECLTASLPEAWKACVDQQGNLYYFNFSTGDSSWEHPCDALYRRLAMEERRRLSSESGDPNGLATNPSEAGSSSEKETVTETSLHAYPQVRFPRGTFTLASGTTLSGRSTGGHCAKETTEVASRKEGVAAAGCFD</sequence>
<dbReference type="InterPro" id="IPR001202">
    <property type="entry name" value="WW_dom"/>
</dbReference>
<dbReference type="Proteomes" id="UP000281553">
    <property type="component" value="Unassembled WGS sequence"/>
</dbReference>
<name>A0A3P7MIS4_DIBLA</name>
<dbReference type="Pfam" id="PF00397">
    <property type="entry name" value="WW"/>
    <property type="match status" value="1"/>
</dbReference>
<dbReference type="InterPro" id="IPR053233">
    <property type="entry name" value="ABRA-related"/>
</dbReference>
<dbReference type="PROSITE" id="PS01159">
    <property type="entry name" value="WW_DOMAIN_1"/>
    <property type="match status" value="1"/>
</dbReference>
<feature type="region of interest" description="Disordered" evidence="1">
    <location>
        <begin position="98"/>
        <end position="127"/>
    </location>
</feature>
<organism evidence="3 4">
    <name type="scientific">Dibothriocephalus latus</name>
    <name type="common">Fish tapeworm</name>
    <name type="synonym">Diphyllobothrium latum</name>
    <dbReference type="NCBI Taxonomy" id="60516"/>
    <lineage>
        <taxon>Eukaryota</taxon>
        <taxon>Metazoa</taxon>
        <taxon>Spiralia</taxon>
        <taxon>Lophotrochozoa</taxon>
        <taxon>Platyhelminthes</taxon>
        <taxon>Cestoda</taxon>
        <taxon>Eucestoda</taxon>
        <taxon>Diphyllobothriidea</taxon>
        <taxon>Diphyllobothriidae</taxon>
        <taxon>Dibothriocephalus</taxon>
    </lineage>
</organism>
<dbReference type="OrthoDB" id="6344460at2759"/>
<evidence type="ECO:0000256" key="1">
    <source>
        <dbReference type="SAM" id="MobiDB-lite"/>
    </source>
</evidence>
<dbReference type="CDD" id="cd00201">
    <property type="entry name" value="WW"/>
    <property type="match status" value="1"/>
</dbReference>
<accession>A0A3P7MIS4</accession>
<feature type="domain" description="WW" evidence="2">
    <location>
        <begin position="52"/>
        <end position="85"/>
    </location>
</feature>
<feature type="compositionally biased region" description="Polar residues" evidence="1">
    <location>
        <begin position="101"/>
        <end position="117"/>
    </location>
</feature>
<dbReference type="AlphaFoldDB" id="A0A3P7MIS4"/>
<dbReference type="InterPro" id="IPR036020">
    <property type="entry name" value="WW_dom_sf"/>
</dbReference>
<dbReference type="PANTHER" id="PTHR21715:SF0">
    <property type="entry name" value="RH04127P"/>
    <property type="match status" value="1"/>
</dbReference>
<evidence type="ECO:0000259" key="2">
    <source>
        <dbReference type="PROSITE" id="PS50020"/>
    </source>
</evidence>
<dbReference type="SMART" id="SM00456">
    <property type="entry name" value="WW"/>
    <property type="match status" value="1"/>
</dbReference>
<protein>
    <recommendedName>
        <fullName evidence="2">WW domain-containing protein</fullName>
    </recommendedName>
</protein>
<evidence type="ECO:0000313" key="4">
    <source>
        <dbReference type="Proteomes" id="UP000281553"/>
    </source>
</evidence>
<evidence type="ECO:0000313" key="3">
    <source>
        <dbReference type="EMBL" id="VDN22348.1"/>
    </source>
</evidence>
<proteinExistence type="predicted"/>
<dbReference type="PANTHER" id="PTHR21715">
    <property type="entry name" value="RH04127P"/>
    <property type="match status" value="1"/>
</dbReference>